<evidence type="ECO:0000256" key="17">
    <source>
        <dbReference type="RuleBase" id="RU003694"/>
    </source>
</evidence>
<keyword evidence="11" id="KW-0012">Acyltransferase</keyword>
<dbReference type="Gene3D" id="3.40.47.10">
    <property type="match status" value="1"/>
</dbReference>
<organism evidence="19">
    <name type="scientific">uncultured Desulfovibrio sp</name>
    <dbReference type="NCBI Taxonomy" id="167968"/>
    <lineage>
        <taxon>Bacteria</taxon>
        <taxon>Pseudomonadati</taxon>
        <taxon>Thermodesulfobacteriota</taxon>
        <taxon>Desulfovibrionia</taxon>
        <taxon>Desulfovibrionales</taxon>
        <taxon>Desulfovibrionaceae</taxon>
        <taxon>Desulfovibrio</taxon>
        <taxon>environmental samples</taxon>
    </lineage>
</organism>
<proteinExistence type="inferred from homology"/>
<dbReference type="Pfam" id="PF02801">
    <property type="entry name" value="Ketoacyl-synt_C"/>
    <property type="match status" value="1"/>
</dbReference>
<evidence type="ECO:0000256" key="7">
    <source>
        <dbReference type="ARBA" id="ARBA00022679"/>
    </source>
</evidence>
<dbReference type="PROSITE" id="PS00606">
    <property type="entry name" value="KS3_1"/>
    <property type="match status" value="1"/>
</dbReference>
<dbReference type="SMART" id="SM00825">
    <property type="entry name" value="PKS_KS"/>
    <property type="match status" value="1"/>
</dbReference>
<evidence type="ECO:0000256" key="3">
    <source>
        <dbReference type="ARBA" id="ARBA00011738"/>
    </source>
</evidence>
<comment type="catalytic activity">
    <reaction evidence="16">
        <text>a fatty acyl-[ACP] + malonyl-[ACP] + H(+) = a 3-oxoacyl-[ACP] + holo-[ACP] + CO2</text>
        <dbReference type="Rhea" id="RHEA:22836"/>
        <dbReference type="Rhea" id="RHEA-COMP:9623"/>
        <dbReference type="Rhea" id="RHEA-COMP:9685"/>
        <dbReference type="Rhea" id="RHEA-COMP:9916"/>
        <dbReference type="Rhea" id="RHEA-COMP:14125"/>
        <dbReference type="ChEBI" id="CHEBI:15378"/>
        <dbReference type="ChEBI" id="CHEBI:16526"/>
        <dbReference type="ChEBI" id="CHEBI:64479"/>
        <dbReference type="ChEBI" id="CHEBI:78449"/>
        <dbReference type="ChEBI" id="CHEBI:78776"/>
        <dbReference type="ChEBI" id="CHEBI:138651"/>
        <dbReference type="EC" id="2.3.1.41"/>
    </reaction>
    <physiologicalReaction direction="left-to-right" evidence="16">
        <dbReference type="Rhea" id="RHEA:22837"/>
    </physiologicalReaction>
</comment>
<dbReference type="InterPro" id="IPR000794">
    <property type="entry name" value="Beta-ketoacyl_synthase"/>
</dbReference>
<dbReference type="InterPro" id="IPR016039">
    <property type="entry name" value="Thiolase-like"/>
</dbReference>
<keyword evidence="5" id="KW-0963">Cytoplasm</keyword>
<dbReference type="RefSeq" id="WP_227118369.1">
    <property type="nucleotide sequence ID" value="NZ_LT598928.1"/>
</dbReference>
<dbReference type="PANTHER" id="PTHR11712:SF306">
    <property type="entry name" value="3-OXOACYL-[ACYL-CARRIER-PROTEIN] SYNTHASE 1"/>
    <property type="match status" value="1"/>
</dbReference>
<reference evidence="19" key="1">
    <citation type="submission" date="2016-04" db="EMBL/GenBank/DDBJ databases">
        <authorList>
            <person name="Evans L.H."/>
            <person name="Alamgir A."/>
            <person name="Owens N."/>
            <person name="Weber N.D."/>
            <person name="Virtaneva K."/>
            <person name="Barbian K."/>
            <person name="Babar A."/>
            <person name="Rosenke K."/>
        </authorList>
    </citation>
    <scope>NUCLEOTIDE SEQUENCE</scope>
    <source>
        <strain evidence="19">92-2</strain>
    </source>
</reference>
<dbReference type="InterPro" id="IPR014031">
    <property type="entry name" value="Ketoacyl_synth_C"/>
</dbReference>
<evidence type="ECO:0000259" key="18">
    <source>
        <dbReference type="PROSITE" id="PS52004"/>
    </source>
</evidence>
<evidence type="ECO:0000256" key="10">
    <source>
        <dbReference type="ARBA" id="ARBA00023160"/>
    </source>
</evidence>
<comment type="catalytic activity">
    <reaction evidence="15">
        <text>(3Z)-decenoyl-[ACP] + malonyl-[ACP] + H(+) = 3-oxo-(5Z)-dodecenoyl-[ACP] + holo-[ACP] + CO2</text>
        <dbReference type="Rhea" id="RHEA:54940"/>
        <dbReference type="Rhea" id="RHEA-COMP:9623"/>
        <dbReference type="Rhea" id="RHEA-COMP:9685"/>
        <dbReference type="Rhea" id="RHEA-COMP:9927"/>
        <dbReference type="Rhea" id="RHEA-COMP:14042"/>
        <dbReference type="ChEBI" id="CHEBI:15378"/>
        <dbReference type="ChEBI" id="CHEBI:16526"/>
        <dbReference type="ChEBI" id="CHEBI:64479"/>
        <dbReference type="ChEBI" id="CHEBI:78449"/>
        <dbReference type="ChEBI" id="CHEBI:78798"/>
        <dbReference type="ChEBI" id="CHEBI:138410"/>
    </reaction>
    <physiologicalReaction direction="left-to-right" evidence="15">
        <dbReference type="Rhea" id="RHEA:54941"/>
    </physiologicalReaction>
</comment>
<keyword evidence="8" id="KW-0276">Fatty acid metabolism</keyword>
<evidence type="ECO:0000256" key="15">
    <source>
        <dbReference type="ARBA" id="ARBA00048121"/>
    </source>
</evidence>
<evidence type="ECO:0000256" key="14">
    <source>
        <dbReference type="ARBA" id="ARBA00042143"/>
    </source>
</evidence>
<evidence type="ECO:0000256" key="12">
    <source>
        <dbReference type="ARBA" id="ARBA00039450"/>
    </source>
</evidence>
<protein>
    <recommendedName>
        <fullName evidence="12">3-oxoacyl-[acyl-carrier-protein] synthase 1</fullName>
        <ecNumber evidence="4">2.3.1.41</ecNumber>
    </recommendedName>
    <alternativeName>
        <fullName evidence="13">3-oxoacyl-[acyl-carrier-protein] synthase I</fullName>
    </alternativeName>
    <alternativeName>
        <fullName evidence="14">Beta-ketoacyl-ACP synthase I</fullName>
    </alternativeName>
</protein>
<evidence type="ECO:0000256" key="13">
    <source>
        <dbReference type="ARBA" id="ARBA00041620"/>
    </source>
</evidence>
<dbReference type="EMBL" id="FLUP01000002">
    <property type="protein sequence ID" value="SBW12338.1"/>
    <property type="molecule type" value="Genomic_DNA"/>
</dbReference>
<dbReference type="InterPro" id="IPR020841">
    <property type="entry name" value="PKS_Beta-ketoAc_synthase_dom"/>
</dbReference>
<dbReference type="EC" id="2.3.1.41" evidence="4"/>
<comment type="subunit">
    <text evidence="3">Homodimer.</text>
</comment>
<evidence type="ECO:0000256" key="2">
    <source>
        <dbReference type="ARBA" id="ARBA00008467"/>
    </source>
</evidence>
<evidence type="ECO:0000256" key="8">
    <source>
        <dbReference type="ARBA" id="ARBA00022832"/>
    </source>
</evidence>
<dbReference type="CDD" id="cd00834">
    <property type="entry name" value="KAS_I_II"/>
    <property type="match status" value="1"/>
</dbReference>
<dbReference type="Pfam" id="PF00109">
    <property type="entry name" value="ketoacyl-synt"/>
    <property type="match status" value="1"/>
</dbReference>
<dbReference type="SUPFAM" id="SSF53901">
    <property type="entry name" value="Thiolase-like"/>
    <property type="match status" value="2"/>
</dbReference>
<evidence type="ECO:0000256" key="1">
    <source>
        <dbReference type="ARBA" id="ARBA00004496"/>
    </source>
</evidence>
<dbReference type="GO" id="GO:0005829">
    <property type="term" value="C:cytosol"/>
    <property type="evidence" value="ECO:0007669"/>
    <property type="project" value="TreeGrafter"/>
</dbReference>
<evidence type="ECO:0000256" key="9">
    <source>
        <dbReference type="ARBA" id="ARBA00023098"/>
    </source>
</evidence>
<evidence type="ECO:0000256" key="16">
    <source>
        <dbReference type="ARBA" id="ARBA00048506"/>
    </source>
</evidence>
<dbReference type="InterPro" id="IPR018201">
    <property type="entry name" value="Ketoacyl_synth_AS"/>
</dbReference>
<dbReference type="GO" id="GO:0004315">
    <property type="term" value="F:3-oxoacyl-[acyl-carrier-protein] synthase activity"/>
    <property type="evidence" value="ECO:0007669"/>
    <property type="project" value="UniProtKB-EC"/>
</dbReference>
<keyword evidence="10" id="KW-0275">Fatty acid biosynthesis</keyword>
<gene>
    <name evidence="19" type="ORF">KM92DES2_20446</name>
</gene>
<feature type="domain" description="Ketosynthase family 3 (KS3)" evidence="18">
    <location>
        <begin position="1"/>
        <end position="403"/>
    </location>
</feature>
<evidence type="ECO:0000256" key="4">
    <source>
        <dbReference type="ARBA" id="ARBA00013191"/>
    </source>
</evidence>
<evidence type="ECO:0000256" key="5">
    <source>
        <dbReference type="ARBA" id="ARBA00022490"/>
    </source>
</evidence>
<evidence type="ECO:0000256" key="11">
    <source>
        <dbReference type="ARBA" id="ARBA00023315"/>
    </source>
</evidence>
<comment type="similarity">
    <text evidence="2 17">Belongs to the thiolase-like superfamily. Beta-ketoacyl-ACP synthases family.</text>
</comment>
<dbReference type="AlphaFoldDB" id="A0A212KL09"/>
<sequence length="404" mass="41893">MRRVVITGVGLVSVLGVSREQIANALYNGISGIVADPQRLEHGFHSPLTGHIDGFDCARHLNRKQRKSMPDFAIQAHAATLDALDQGGLAPEDLRSERCGLVFGNDSTVQSVVDQQAALLEAGCTSGMGSGHVFRCMNSTITMNLNVLLGNTGPSWTVSAACASGAYAIGQAADQIRLGRLDRVVCGAAQEVNWPSVCSFDGLGAFSARTPAEAASRPFDKGRDGLVPSGGAAALLLEDYDIARSRNACILAEVLGFGCSADGETLSVPSRTGLARAMRMALAEGGLSAADVDIVNAHATSTPQGDAAEAANLRAVFGADCPDVMALKSLTGHELWMSGASQVAYAVIMAQAGFTAATINYEEPDEDTAGIPVLVRRLEQPPRVVLNNAAGFGGSNASIALRLG</sequence>
<dbReference type="InterPro" id="IPR014030">
    <property type="entry name" value="Ketoacyl_synth_N"/>
</dbReference>
<evidence type="ECO:0000256" key="6">
    <source>
        <dbReference type="ARBA" id="ARBA00022516"/>
    </source>
</evidence>
<dbReference type="PROSITE" id="PS52004">
    <property type="entry name" value="KS3_2"/>
    <property type="match status" value="1"/>
</dbReference>
<keyword evidence="7 17" id="KW-0808">Transferase</keyword>
<keyword evidence="6" id="KW-0444">Lipid biosynthesis</keyword>
<name>A0A212KL09_9BACT</name>
<keyword evidence="9" id="KW-0443">Lipid metabolism</keyword>
<evidence type="ECO:0000313" key="19">
    <source>
        <dbReference type="EMBL" id="SBW12338.1"/>
    </source>
</evidence>
<dbReference type="PANTHER" id="PTHR11712">
    <property type="entry name" value="POLYKETIDE SYNTHASE-RELATED"/>
    <property type="match status" value="1"/>
</dbReference>
<accession>A0A212KL09</accession>
<comment type="subcellular location">
    <subcellularLocation>
        <location evidence="1">Cytoplasm</location>
    </subcellularLocation>
</comment>
<dbReference type="GO" id="GO:0006633">
    <property type="term" value="P:fatty acid biosynthetic process"/>
    <property type="evidence" value="ECO:0007669"/>
    <property type="project" value="UniProtKB-KW"/>
</dbReference>